<name>A0A5C1YPG6_9PROT</name>
<feature type="domain" description="Peptidoglycan binding-like" evidence="3">
    <location>
        <begin position="191"/>
        <end position="235"/>
    </location>
</feature>
<evidence type="ECO:0000256" key="1">
    <source>
        <dbReference type="SAM" id="MobiDB-lite"/>
    </source>
</evidence>
<dbReference type="InterPro" id="IPR007560">
    <property type="entry name" value="Restrct_endonuc_IV_Mrr"/>
</dbReference>
<keyword evidence="6" id="KW-1185">Reference proteome</keyword>
<dbReference type="SUPFAM" id="SSF52980">
    <property type="entry name" value="Restriction endonuclease-like"/>
    <property type="match status" value="1"/>
</dbReference>
<dbReference type="InterPro" id="IPR011856">
    <property type="entry name" value="tRNA_endonuc-like_dom_sf"/>
</dbReference>
<feature type="compositionally biased region" description="Polar residues" evidence="1">
    <location>
        <begin position="264"/>
        <end position="278"/>
    </location>
</feature>
<feature type="transmembrane region" description="Helical" evidence="2">
    <location>
        <begin position="288"/>
        <end position="306"/>
    </location>
</feature>
<evidence type="ECO:0000256" key="2">
    <source>
        <dbReference type="SAM" id="Phobius"/>
    </source>
</evidence>
<evidence type="ECO:0000313" key="5">
    <source>
        <dbReference type="EMBL" id="QEO17861.1"/>
    </source>
</evidence>
<feature type="transmembrane region" description="Helical" evidence="2">
    <location>
        <begin position="32"/>
        <end position="50"/>
    </location>
</feature>
<evidence type="ECO:0008006" key="7">
    <source>
        <dbReference type="Google" id="ProtNLM"/>
    </source>
</evidence>
<dbReference type="InterPro" id="IPR002477">
    <property type="entry name" value="Peptidoglycan-bd-like"/>
</dbReference>
<dbReference type="KEGG" id="acek:FLP30_09050"/>
<protein>
    <recommendedName>
        <fullName evidence="7">Restriction endonuclease</fullName>
    </recommendedName>
</protein>
<dbReference type="Gene3D" id="3.40.1350.10">
    <property type="match status" value="1"/>
</dbReference>
<sequence>MGRKRKPFWLRDYKKASYNRRYYYKKKIQDKLTSIGVIVVGSALLFGWLFPNHKASTSQAASTVPLQDTQSEMAAFPHSERYKPDFNCSVDHSKDSIATMLCNNSEAAKHELIFDQAYYALRQTVGKSGWKALKQEVVNDSTLLTDCLIPSTSSADPACYIAHMDALTDKYKSRLTGTSLQEANRPIDQHITLQEDLINLGFLKNTTQVDGVYGEATRTAIVKWQKSNGDETADGFLSDSDAEKLSSQSTNIQNSQSIPQSTSLEKSSLQYTSNPDIQTPNNQSESNFLYYMIIFSIFIGALYVVAKILQAKAYQATWEAISKEIFSKKLNLQIARSQKITTDQYGTLQTDAWSKEINYFMKTRIDGIINSGINNEKLRKKLSSSAISLIIDLAADPLPVNAGTYSYISNPAVYDARMSPFDYEQHCALILRDAGWDAHTTQKSGDQGADVIAQKGNIRIVVQCKLYSGTVGNDAVQQAFSAQNFQGANGAIVATNSTFSQSARQIAATTGVILIHHSQLPTAAEEIYARVNNHSTSYPDVTT</sequence>
<dbReference type="OrthoDB" id="1522627at2"/>
<evidence type="ECO:0000313" key="6">
    <source>
        <dbReference type="Proteomes" id="UP000324536"/>
    </source>
</evidence>
<reference evidence="5 6" key="1">
    <citation type="submission" date="2019-09" db="EMBL/GenBank/DDBJ databases">
        <title>Genome sequencing of strain KACC 21233.</title>
        <authorList>
            <person name="Heo J."/>
            <person name="Kim S.-J."/>
            <person name="Kim J.-S."/>
            <person name="Hong S.-B."/>
            <person name="Kwon S.-W."/>
        </authorList>
    </citation>
    <scope>NUCLEOTIDE SEQUENCE [LARGE SCALE GENOMIC DNA]</scope>
    <source>
        <strain evidence="5 6">KACC 21233</strain>
    </source>
</reference>
<dbReference type="AlphaFoldDB" id="A0A5C1YPG6"/>
<dbReference type="EMBL" id="CP043506">
    <property type="protein sequence ID" value="QEO17861.1"/>
    <property type="molecule type" value="Genomic_DNA"/>
</dbReference>
<dbReference type="Pfam" id="PF04471">
    <property type="entry name" value="Mrr_cat"/>
    <property type="match status" value="1"/>
</dbReference>
<organism evidence="5 6">
    <name type="scientific">Acetobacter vaccinii</name>
    <dbReference type="NCBI Taxonomy" id="2592655"/>
    <lineage>
        <taxon>Bacteria</taxon>
        <taxon>Pseudomonadati</taxon>
        <taxon>Pseudomonadota</taxon>
        <taxon>Alphaproteobacteria</taxon>
        <taxon>Acetobacterales</taxon>
        <taxon>Acetobacteraceae</taxon>
        <taxon>Acetobacter</taxon>
    </lineage>
</organism>
<dbReference type="PANTHER" id="PTHR30015">
    <property type="entry name" value="MRR RESTRICTION SYSTEM PROTEIN"/>
    <property type="match status" value="1"/>
</dbReference>
<dbReference type="RefSeq" id="WP_149279537.1">
    <property type="nucleotide sequence ID" value="NZ_CP043506.1"/>
</dbReference>
<dbReference type="InterPro" id="IPR052906">
    <property type="entry name" value="Type_IV_Methyl-Rstrct_Enzyme"/>
</dbReference>
<dbReference type="GO" id="GO:0009307">
    <property type="term" value="P:DNA restriction-modification system"/>
    <property type="evidence" value="ECO:0007669"/>
    <property type="project" value="InterPro"/>
</dbReference>
<keyword evidence="2" id="KW-0472">Membrane</keyword>
<evidence type="ECO:0000259" key="4">
    <source>
        <dbReference type="Pfam" id="PF04471"/>
    </source>
</evidence>
<evidence type="ECO:0000259" key="3">
    <source>
        <dbReference type="Pfam" id="PF01471"/>
    </source>
</evidence>
<dbReference type="Gene3D" id="1.10.101.10">
    <property type="entry name" value="PGBD-like superfamily/PGBD"/>
    <property type="match status" value="1"/>
</dbReference>
<gene>
    <name evidence="5" type="ORF">FLP30_09050</name>
</gene>
<feature type="compositionally biased region" description="Low complexity" evidence="1">
    <location>
        <begin position="248"/>
        <end position="263"/>
    </location>
</feature>
<keyword evidence="2" id="KW-1133">Transmembrane helix</keyword>
<dbReference type="InterPro" id="IPR011335">
    <property type="entry name" value="Restrct_endonuc-II-like"/>
</dbReference>
<dbReference type="Pfam" id="PF01471">
    <property type="entry name" value="PG_binding_1"/>
    <property type="match status" value="1"/>
</dbReference>
<dbReference type="InterPro" id="IPR036365">
    <property type="entry name" value="PGBD-like_sf"/>
</dbReference>
<dbReference type="GO" id="GO:0015666">
    <property type="term" value="F:restriction endodeoxyribonuclease activity"/>
    <property type="evidence" value="ECO:0007669"/>
    <property type="project" value="TreeGrafter"/>
</dbReference>
<dbReference type="Proteomes" id="UP000324536">
    <property type="component" value="Chromosome"/>
</dbReference>
<dbReference type="SUPFAM" id="SSF47090">
    <property type="entry name" value="PGBD-like"/>
    <property type="match status" value="1"/>
</dbReference>
<keyword evidence="2" id="KW-0812">Transmembrane</keyword>
<proteinExistence type="predicted"/>
<accession>A0A5C1YPG6</accession>
<feature type="domain" description="Restriction endonuclease type IV Mrr" evidence="4">
    <location>
        <begin position="417"/>
        <end position="520"/>
    </location>
</feature>
<dbReference type="PANTHER" id="PTHR30015:SF6">
    <property type="entry name" value="SLL1429 PROTEIN"/>
    <property type="match status" value="1"/>
</dbReference>
<dbReference type="InterPro" id="IPR036366">
    <property type="entry name" value="PGBDSf"/>
</dbReference>
<dbReference type="GO" id="GO:0003677">
    <property type="term" value="F:DNA binding"/>
    <property type="evidence" value="ECO:0007669"/>
    <property type="project" value="InterPro"/>
</dbReference>
<feature type="region of interest" description="Disordered" evidence="1">
    <location>
        <begin position="248"/>
        <end position="278"/>
    </location>
</feature>